<evidence type="ECO:0000259" key="2">
    <source>
        <dbReference type="Pfam" id="PF13472"/>
    </source>
</evidence>
<protein>
    <recommendedName>
        <fullName evidence="2">SGNH hydrolase-type esterase domain-containing protein</fullName>
    </recommendedName>
</protein>
<dbReference type="PANTHER" id="PTHR34407:SF1">
    <property type="entry name" value="SGNH HYDROLASE-TYPE ESTERASE DOMAIN-CONTAINING PROTEIN"/>
    <property type="match status" value="1"/>
</dbReference>
<dbReference type="InterPro" id="IPR013830">
    <property type="entry name" value="SGNH_hydro"/>
</dbReference>
<dbReference type="KEGG" id="pgs:CPT03_08250"/>
<dbReference type="AlphaFoldDB" id="A0A2D1U4K7"/>
<organism evidence="3 4">
    <name type="scientific">Pedobacter ginsengisoli</name>
    <dbReference type="NCBI Taxonomy" id="363852"/>
    <lineage>
        <taxon>Bacteria</taxon>
        <taxon>Pseudomonadati</taxon>
        <taxon>Bacteroidota</taxon>
        <taxon>Sphingobacteriia</taxon>
        <taxon>Sphingobacteriales</taxon>
        <taxon>Sphingobacteriaceae</taxon>
        <taxon>Pedobacter</taxon>
    </lineage>
</organism>
<proteinExistence type="predicted"/>
<accession>A0A2D1U4K7</accession>
<dbReference type="PANTHER" id="PTHR34407">
    <property type="entry name" value="EXPRESSED PROTEIN"/>
    <property type="match status" value="1"/>
</dbReference>
<dbReference type="Gene3D" id="3.40.50.1110">
    <property type="entry name" value="SGNH hydrolase"/>
    <property type="match status" value="1"/>
</dbReference>
<dbReference type="Proteomes" id="UP000223749">
    <property type="component" value="Chromosome"/>
</dbReference>
<dbReference type="OrthoDB" id="9796689at2"/>
<dbReference type="Pfam" id="PF13472">
    <property type="entry name" value="Lipase_GDSL_2"/>
    <property type="match status" value="1"/>
</dbReference>
<keyword evidence="1" id="KW-0732">Signal</keyword>
<gene>
    <name evidence="3" type="ORF">CPT03_08250</name>
</gene>
<dbReference type="GO" id="GO:0016788">
    <property type="term" value="F:hydrolase activity, acting on ester bonds"/>
    <property type="evidence" value="ECO:0007669"/>
    <property type="project" value="UniProtKB-ARBA"/>
</dbReference>
<dbReference type="RefSeq" id="WP_099438406.1">
    <property type="nucleotide sequence ID" value="NZ_CP024091.1"/>
</dbReference>
<feature type="chain" id="PRO_5013803567" description="SGNH hydrolase-type esterase domain-containing protein" evidence="1">
    <location>
        <begin position="17"/>
        <end position="399"/>
    </location>
</feature>
<feature type="signal peptide" evidence="1">
    <location>
        <begin position="1"/>
        <end position="16"/>
    </location>
</feature>
<feature type="domain" description="SGNH hydrolase-type esterase" evidence="2">
    <location>
        <begin position="54"/>
        <end position="223"/>
    </location>
</feature>
<evidence type="ECO:0000313" key="3">
    <source>
        <dbReference type="EMBL" id="ATP56464.1"/>
    </source>
</evidence>
<dbReference type="SUPFAM" id="SSF52266">
    <property type="entry name" value="SGNH hydrolase"/>
    <property type="match status" value="1"/>
</dbReference>
<evidence type="ECO:0000256" key="1">
    <source>
        <dbReference type="SAM" id="SignalP"/>
    </source>
</evidence>
<dbReference type="InterPro" id="IPR036514">
    <property type="entry name" value="SGNH_hydro_sf"/>
</dbReference>
<name>A0A2D1U4K7_9SPHI</name>
<evidence type="ECO:0000313" key="4">
    <source>
        <dbReference type="Proteomes" id="UP000223749"/>
    </source>
</evidence>
<sequence>MKKVILCFLVSLICSAQVIGQNKTLPFSNYITQRKGLANAYAAISVKKNATVAFLGGSITYNDGWRNKVCAYLKERFPATKFHFIAAGIPSLGSLPHTFRLGQDVLDSGKVDLLFLEAAVNDQVNGTDSITQVCSLEGIVRHAKTSNPFMDIVLMSFADPDKTKQYNSGITPTSVANHELIAGYYQLPSINLAKAIRDKLANNEFSWEKDFKDLHPSPFGQELYFEAIKDLLSSNFASLNKQGIKKQKALKLPVLLNKGSFTRGRYLNIENAFDKRGWELVKSWIPADGLGTRPGFVKVPMLVSTTAGSSFTLKFKGNAIGMAIVSGSDAGILNYSIDGGPEKQVNLFTQWSQSLHLPWYILLGANLKNADHVLKVSISTEKNQNSNGTACRIVNFLVN</sequence>
<dbReference type="EMBL" id="CP024091">
    <property type="protein sequence ID" value="ATP56464.1"/>
    <property type="molecule type" value="Genomic_DNA"/>
</dbReference>
<dbReference type="Gene3D" id="2.60.120.260">
    <property type="entry name" value="Galactose-binding domain-like"/>
    <property type="match status" value="1"/>
</dbReference>
<dbReference type="CDD" id="cd00229">
    <property type="entry name" value="SGNH_hydrolase"/>
    <property type="match status" value="1"/>
</dbReference>
<keyword evidence="4" id="KW-1185">Reference proteome</keyword>
<reference evidence="3 4" key="1">
    <citation type="submission" date="2017-10" db="EMBL/GenBank/DDBJ databases">
        <title>Whole genome of Pedobacter ginsengisoli T01R-27 isolated from tomato rhizosphere.</title>
        <authorList>
            <person name="Weon H.-Y."/>
            <person name="Lee S.A."/>
            <person name="Sang M.K."/>
            <person name="Song J."/>
        </authorList>
    </citation>
    <scope>NUCLEOTIDE SEQUENCE [LARGE SCALE GENOMIC DNA]</scope>
    <source>
        <strain evidence="3 4">T01R-27</strain>
    </source>
</reference>